<organism evidence="9 10">
    <name type="scientific">Pogona vitticeps</name>
    <name type="common">central bearded dragon</name>
    <dbReference type="NCBI Taxonomy" id="103695"/>
    <lineage>
        <taxon>Eukaryota</taxon>
        <taxon>Metazoa</taxon>
        <taxon>Chordata</taxon>
        <taxon>Craniata</taxon>
        <taxon>Vertebrata</taxon>
        <taxon>Euteleostomi</taxon>
        <taxon>Lepidosauria</taxon>
        <taxon>Squamata</taxon>
        <taxon>Bifurcata</taxon>
        <taxon>Unidentata</taxon>
        <taxon>Episquamata</taxon>
        <taxon>Toxicofera</taxon>
        <taxon>Iguania</taxon>
        <taxon>Acrodonta</taxon>
        <taxon>Agamidae</taxon>
        <taxon>Amphibolurinae</taxon>
        <taxon>Pogona</taxon>
    </lineage>
</organism>
<evidence type="ECO:0000256" key="2">
    <source>
        <dbReference type="ARBA" id="ARBA00022475"/>
    </source>
</evidence>
<feature type="domain" description="Connexin N-terminal" evidence="8">
    <location>
        <begin position="22"/>
        <end position="106"/>
    </location>
</feature>
<evidence type="ECO:0000313" key="10">
    <source>
        <dbReference type="RefSeq" id="XP_020636864.2"/>
    </source>
</evidence>
<dbReference type="PRINTS" id="PR00206">
    <property type="entry name" value="CONNEXIN"/>
</dbReference>
<dbReference type="PANTHER" id="PTHR11984">
    <property type="entry name" value="CONNEXIN"/>
    <property type="match status" value="1"/>
</dbReference>
<evidence type="ECO:0000256" key="4">
    <source>
        <dbReference type="ARBA" id="ARBA00022740"/>
    </source>
</evidence>
<evidence type="ECO:0000256" key="5">
    <source>
        <dbReference type="ARBA" id="ARBA00022989"/>
    </source>
</evidence>
<keyword evidence="3 7" id="KW-0812">Transmembrane</keyword>
<keyword evidence="2" id="KW-1003">Cell membrane</keyword>
<dbReference type="GO" id="GO:0005922">
    <property type="term" value="C:connexin complex"/>
    <property type="evidence" value="ECO:0007669"/>
    <property type="project" value="InterPro"/>
</dbReference>
<evidence type="ECO:0000256" key="6">
    <source>
        <dbReference type="ARBA" id="ARBA00023136"/>
    </source>
</evidence>
<reference evidence="10" key="1">
    <citation type="submission" date="2025-08" db="UniProtKB">
        <authorList>
            <consortium name="RefSeq"/>
        </authorList>
    </citation>
    <scope>IDENTIFICATION</scope>
</reference>
<evidence type="ECO:0000313" key="9">
    <source>
        <dbReference type="Proteomes" id="UP001652642"/>
    </source>
</evidence>
<dbReference type="Proteomes" id="UP001652642">
    <property type="component" value="Chromosome 7"/>
</dbReference>
<evidence type="ECO:0000256" key="7">
    <source>
        <dbReference type="SAM" id="Phobius"/>
    </source>
</evidence>
<name>A0A6J0ST04_9SAUR</name>
<dbReference type="OrthoDB" id="9884720at2759"/>
<dbReference type="Pfam" id="PF00029">
    <property type="entry name" value="Connexin"/>
    <property type="match status" value="1"/>
</dbReference>
<dbReference type="KEGG" id="pvt:110072662"/>
<protein>
    <submittedName>
        <fullName evidence="10">Gap junction beta-2 protein-like</fullName>
    </submittedName>
</protein>
<evidence type="ECO:0000256" key="3">
    <source>
        <dbReference type="ARBA" id="ARBA00022692"/>
    </source>
</evidence>
<dbReference type="InterPro" id="IPR013092">
    <property type="entry name" value="Connexin_N"/>
</dbReference>
<dbReference type="InterPro" id="IPR000500">
    <property type="entry name" value="Connexin"/>
</dbReference>
<sequence>MTSRPPQTQDAAKDSPPMETDAFTRLLSGTSVLAPRLCRAGLSVLTAVRLGSLALGAKTLWKDEVADLRCEPPAQGCLLACFDRTFPLSPFNLFLLQMASVGTHAVACALLFRPPDCQGKDRSGWGLFRSKSHQLSLHWLSLLAKILLEGVFLATFHSLYGRYPASLSCPPSSSCAETTLCTIQKADRKDAFNLVLAGASWLSVALCFVALYPASTDVLCHASNPTKRQLERPLVVHRA</sequence>
<dbReference type="AlphaFoldDB" id="A0A6J0ST04"/>
<proteinExistence type="predicted"/>
<dbReference type="GO" id="GO:0007267">
    <property type="term" value="P:cell-cell signaling"/>
    <property type="evidence" value="ECO:0007669"/>
    <property type="project" value="TreeGrafter"/>
</dbReference>
<dbReference type="RefSeq" id="XP_020636864.2">
    <property type="nucleotide sequence ID" value="XM_020781205.2"/>
</dbReference>
<keyword evidence="5 7" id="KW-1133">Transmembrane helix</keyword>
<dbReference type="Gene3D" id="1.20.1440.80">
    <property type="entry name" value="Gap junction channel protein cysteine-rich domain"/>
    <property type="match status" value="1"/>
</dbReference>
<gene>
    <name evidence="10" type="primary">LOC110072662</name>
</gene>
<keyword evidence="9" id="KW-1185">Reference proteome</keyword>
<keyword evidence="6 7" id="KW-0472">Membrane</keyword>
<evidence type="ECO:0000259" key="8">
    <source>
        <dbReference type="Pfam" id="PF00029"/>
    </source>
</evidence>
<dbReference type="GO" id="GO:1990349">
    <property type="term" value="P:gap junction-mediated intercellular transport"/>
    <property type="evidence" value="ECO:0007669"/>
    <property type="project" value="TreeGrafter"/>
</dbReference>
<dbReference type="GO" id="GO:0005243">
    <property type="term" value="F:gap junction channel activity"/>
    <property type="evidence" value="ECO:0007669"/>
    <property type="project" value="TreeGrafter"/>
</dbReference>
<feature type="transmembrane region" description="Helical" evidence="7">
    <location>
        <begin position="194"/>
        <end position="214"/>
    </location>
</feature>
<dbReference type="PANTHER" id="PTHR11984:SF46">
    <property type="entry name" value="GAP JUNCTION BETA-2 PROTEIN"/>
    <property type="match status" value="1"/>
</dbReference>
<evidence type="ECO:0000256" key="1">
    <source>
        <dbReference type="ARBA" id="ARBA00004651"/>
    </source>
</evidence>
<dbReference type="InterPro" id="IPR038359">
    <property type="entry name" value="Connexin_N_sf"/>
</dbReference>
<keyword evidence="4" id="KW-1009">Hearing</keyword>
<dbReference type="GeneID" id="110072662"/>
<dbReference type="GO" id="GO:0007605">
    <property type="term" value="P:sensory perception of sound"/>
    <property type="evidence" value="ECO:0007669"/>
    <property type="project" value="UniProtKB-KW"/>
</dbReference>
<accession>A0A6J0ST04</accession>
<comment type="subcellular location">
    <subcellularLocation>
        <location evidence="1">Cell membrane</location>
        <topology evidence="1">Multi-pass membrane protein</topology>
    </subcellularLocation>
</comment>
<dbReference type="InParanoid" id="A0A6J0ST04"/>